<keyword evidence="3" id="KW-0804">Transcription</keyword>
<evidence type="ECO:0000313" key="6">
    <source>
        <dbReference type="Proteomes" id="UP000648075"/>
    </source>
</evidence>
<dbReference type="InterPro" id="IPR011006">
    <property type="entry name" value="CheY-like_superfamily"/>
</dbReference>
<dbReference type="InterPro" id="IPR000792">
    <property type="entry name" value="Tscrpt_reg_LuxR_C"/>
</dbReference>
<dbReference type="CDD" id="cd06170">
    <property type="entry name" value="LuxR_C_like"/>
    <property type="match status" value="1"/>
</dbReference>
<reference evidence="5" key="2">
    <citation type="submission" date="2020-09" db="EMBL/GenBank/DDBJ databases">
        <authorList>
            <person name="Sun Q."/>
            <person name="Kim S."/>
        </authorList>
    </citation>
    <scope>NUCLEOTIDE SEQUENCE</scope>
    <source>
        <strain evidence="5">KCTC 32255</strain>
    </source>
</reference>
<dbReference type="SUPFAM" id="SSF52172">
    <property type="entry name" value="CheY-like"/>
    <property type="match status" value="1"/>
</dbReference>
<evidence type="ECO:0000256" key="1">
    <source>
        <dbReference type="ARBA" id="ARBA00023015"/>
    </source>
</evidence>
<dbReference type="InterPro" id="IPR036388">
    <property type="entry name" value="WH-like_DNA-bd_sf"/>
</dbReference>
<dbReference type="InterPro" id="IPR016032">
    <property type="entry name" value="Sig_transdc_resp-reg_C-effctor"/>
</dbReference>
<dbReference type="PROSITE" id="PS00622">
    <property type="entry name" value="HTH_LUXR_1"/>
    <property type="match status" value="1"/>
</dbReference>
<dbReference type="Gene3D" id="1.10.10.10">
    <property type="entry name" value="Winged helix-like DNA-binding domain superfamily/Winged helix DNA-binding domain"/>
    <property type="match status" value="1"/>
</dbReference>
<dbReference type="PANTHER" id="PTHR44688:SF16">
    <property type="entry name" value="DNA-BINDING TRANSCRIPTIONAL ACTIVATOR DEVR_DOSR"/>
    <property type="match status" value="1"/>
</dbReference>
<evidence type="ECO:0000259" key="4">
    <source>
        <dbReference type="PROSITE" id="PS50043"/>
    </source>
</evidence>
<sequence>MERITNLILIDADMRRRATISHALSAVQIHVEPFETIAELSGSWPRSGVVLVHDDTHAVGNLIECMADHGEWFPIIAFSETPSAERIVEAILDGAIDYVAWPIAADELNGALSRAVARAETVGSAKLREVMARARIDRLTRREKEVLSGVASGLSNRLIGDKLSISPRTVEIHRANMLNKLGANHTSDAIRIAIEAALVN</sequence>
<dbReference type="Proteomes" id="UP000648075">
    <property type="component" value="Unassembled WGS sequence"/>
</dbReference>
<accession>A0A918PF92</accession>
<organism evidence="5 6">
    <name type="scientific">Novosphingobium colocasiae</name>
    <dbReference type="NCBI Taxonomy" id="1256513"/>
    <lineage>
        <taxon>Bacteria</taxon>
        <taxon>Pseudomonadati</taxon>
        <taxon>Pseudomonadota</taxon>
        <taxon>Alphaproteobacteria</taxon>
        <taxon>Sphingomonadales</taxon>
        <taxon>Sphingomonadaceae</taxon>
        <taxon>Novosphingobium</taxon>
    </lineage>
</organism>
<dbReference type="SMART" id="SM00421">
    <property type="entry name" value="HTH_LUXR"/>
    <property type="match status" value="1"/>
</dbReference>
<evidence type="ECO:0000313" key="5">
    <source>
        <dbReference type="EMBL" id="GGZ03878.1"/>
    </source>
</evidence>
<keyword evidence="1" id="KW-0805">Transcription regulation</keyword>
<dbReference type="PROSITE" id="PS50043">
    <property type="entry name" value="HTH_LUXR_2"/>
    <property type="match status" value="1"/>
</dbReference>
<evidence type="ECO:0000256" key="3">
    <source>
        <dbReference type="ARBA" id="ARBA00023163"/>
    </source>
</evidence>
<keyword evidence="2" id="KW-0238">DNA-binding</keyword>
<dbReference type="AlphaFoldDB" id="A0A918PF92"/>
<dbReference type="PANTHER" id="PTHR44688">
    <property type="entry name" value="DNA-BINDING TRANSCRIPTIONAL ACTIVATOR DEVR_DOSR"/>
    <property type="match status" value="1"/>
</dbReference>
<dbReference type="SUPFAM" id="SSF46894">
    <property type="entry name" value="C-terminal effector domain of the bipartite response regulators"/>
    <property type="match status" value="1"/>
</dbReference>
<dbReference type="Pfam" id="PF00196">
    <property type="entry name" value="GerE"/>
    <property type="match status" value="1"/>
</dbReference>
<keyword evidence="6" id="KW-1185">Reference proteome</keyword>
<feature type="domain" description="HTH luxR-type" evidence="4">
    <location>
        <begin position="132"/>
        <end position="197"/>
    </location>
</feature>
<evidence type="ECO:0000256" key="2">
    <source>
        <dbReference type="ARBA" id="ARBA00023125"/>
    </source>
</evidence>
<dbReference type="PRINTS" id="PR00038">
    <property type="entry name" value="HTHLUXR"/>
</dbReference>
<name>A0A918PF92_9SPHN</name>
<dbReference type="RefSeq" id="WP_189620913.1">
    <property type="nucleotide sequence ID" value="NZ_BMZA01000005.1"/>
</dbReference>
<dbReference type="EMBL" id="BMZA01000005">
    <property type="protein sequence ID" value="GGZ03878.1"/>
    <property type="molecule type" value="Genomic_DNA"/>
</dbReference>
<comment type="caution">
    <text evidence="5">The sequence shown here is derived from an EMBL/GenBank/DDBJ whole genome shotgun (WGS) entry which is preliminary data.</text>
</comment>
<reference evidence="5" key="1">
    <citation type="journal article" date="2014" name="Int. J. Syst. Evol. Microbiol.">
        <title>Complete genome sequence of Corynebacterium casei LMG S-19264T (=DSM 44701T), isolated from a smear-ripened cheese.</title>
        <authorList>
            <consortium name="US DOE Joint Genome Institute (JGI-PGF)"/>
            <person name="Walter F."/>
            <person name="Albersmeier A."/>
            <person name="Kalinowski J."/>
            <person name="Ruckert C."/>
        </authorList>
    </citation>
    <scope>NUCLEOTIDE SEQUENCE</scope>
    <source>
        <strain evidence="5">KCTC 32255</strain>
    </source>
</reference>
<dbReference type="GO" id="GO:0003677">
    <property type="term" value="F:DNA binding"/>
    <property type="evidence" value="ECO:0007669"/>
    <property type="project" value="UniProtKB-KW"/>
</dbReference>
<protein>
    <submittedName>
        <fullName evidence="5">Transcriptional regulatory protein FixJ</fullName>
    </submittedName>
</protein>
<dbReference type="Gene3D" id="3.40.50.2300">
    <property type="match status" value="1"/>
</dbReference>
<gene>
    <name evidence="5" type="primary">fixJ</name>
    <name evidence="5" type="ORF">GCM10011614_18600</name>
</gene>
<proteinExistence type="predicted"/>
<dbReference type="GO" id="GO:0006355">
    <property type="term" value="P:regulation of DNA-templated transcription"/>
    <property type="evidence" value="ECO:0007669"/>
    <property type="project" value="InterPro"/>
</dbReference>